<evidence type="ECO:0000313" key="2">
    <source>
        <dbReference type="Proteomes" id="UP001286456"/>
    </source>
</evidence>
<dbReference type="Proteomes" id="UP001286456">
    <property type="component" value="Unassembled WGS sequence"/>
</dbReference>
<organism evidence="1 2">
    <name type="scientific">Cercophora scortea</name>
    <dbReference type="NCBI Taxonomy" id="314031"/>
    <lineage>
        <taxon>Eukaryota</taxon>
        <taxon>Fungi</taxon>
        <taxon>Dikarya</taxon>
        <taxon>Ascomycota</taxon>
        <taxon>Pezizomycotina</taxon>
        <taxon>Sordariomycetes</taxon>
        <taxon>Sordariomycetidae</taxon>
        <taxon>Sordariales</taxon>
        <taxon>Lasiosphaeriaceae</taxon>
        <taxon>Cercophora</taxon>
    </lineage>
</organism>
<protein>
    <submittedName>
        <fullName evidence="1">Uncharacterized protein</fullName>
    </submittedName>
</protein>
<proteinExistence type="predicted"/>
<dbReference type="AlphaFoldDB" id="A0AAE0J6W5"/>
<reference evidence="1" key="1">
    <citation type="journal article" date="2023" name="Mol. Phylogenet. Evol.">
        <title>Genome-scale phylogeny and comparative genomics of the fungal order Sordariales.</title>
        <authorList>
            <person name="Hensen N."/>
            <person name="Bonometti L."/>
            <person name="Westerberg I."/>
            <person name="Brannstrom I.O."/>
            <person name="Guillou S."/>
            <person name="Cros-Aarteil S."/>
            <person name="Calhoun S."/>
            <person name="Haridas S."/>
            <person name="Kuo A."/>
            <person name="Mondo S."/>
            <person name="Pangilinan J."/>
            <person name="Riley R."/>
            <person name="LaButti K."/>
            <person name="Andreopoulos B."/>
            <person name="Lipzen A."/>
            <person name="Chen C."/>
            <person name="Yan M."/>
            <person name="Daum C."/>
            <person name="Ng V."/>
            <person name="Clum A."/>
            <person name="Steindorff A."/>
            <person name="Ohm R.A."/>
            <person name="Martin F."/>
            <person name="Silar P."/>
            <person name="Natvig D.O."/>
            <person name="Lalanne C."/>
            <person name="Gautier V."/>
            <person name="Ament-Velasquez S.L."/>
            <person name="Kruys A."/>
            <person name="Hutchinson M.I."/>
            <person name="Powell A.J."/>
            <person name="Barry K."/>
            <person name="Miller A.N."/>
            <person name="Grigoriev I.V."/>
            <person name="Debuchy R."/>
            <person name="Gladieux P."/>
            <person name="Hiltunen Thoren M."/>
            <person name="Johannesson H."/>
        </authorList>
    </citation>
    <scope>NUCLEOTIDE SEQUENCE</scope>
    <source>
        <strain evidence="1">SMH4131-1</strain>
    </source>
</reference>
<name>A0AAE0J6W5_9PEZI</name>
<keyword evidence="2" id="KW-1185">Reference proteome</keyword>
<evidence type="ECO:0000313" key="1">
    <source>
        <dbReference type="EMBL" id="KAK3337680.1"/>
    </source>
</evidence>
<comment type="caution">
    <text evidence="1">The sequence shown here is derived from an EMBL/GenBank/DDBJ whole genome shotgun (WGS) entry which is preliminary data.</text>
</comment>
<gene>
    <name evidence="1" type="ORF">B0T19DRAFT_455576</name>
</gene>
<dbReference type="EMBL" id="JAUEPO010000001">
    <property type="protein sequence ID" value="KAK3337680.1"/>
    <property type="molecule type" value="Genomic_DNA"/>
</dbReference>
<sequence length="307" mass="33913">MSTAEADAITKPGFVLLETAIPYEQTARFLLGCVVGDIRNPTDDYQPEGHYYAFQKYTLEVFDMGYKAFVAAQQNRSFEARLDSLVGLDTDKVTKVSDSLQSTIVRTKILMQHPKIQESLMGSPASKQKIVSLMKRNGGKGFLIVGFKSALDAKHTHSISLAKKVHAQIETPVDKIIEWATHGAIHLGEAVNPKVSFKDENGQAVDVESTMAGERIIAVRYRLLTLHGWFDKDCDLGEVIRVAAGGGVFGADEEGDGLIFDGEDVPAVPEPEKLEIPDEEIQVDISPRQFEEDLDILGYRNNVDLIY</sequence>
<accession>A0AAE0J6W5</accession>
<reference evidence="1" key="2">
    <citation type="submission" date="2023-06" db="EMBL/GenBank/DDBJ databases">
        <authorList>
            <consortium name="Lawrence Berkeley National Laboratory"/>
            <person name="Haridas S."/>
            <person name="Hensen N."/>
            <person name="Bonometti L."/>
            <person name="Westerberg I."/>
            <person name="Brannstrom I.O."/>
            <person name="Guillou S."/>
            <person name="Cros-Aarteil S."/>
            <person name="Calhoun S."/>
            <person name="Kuo A."/>
            <person name="Mondo S."/>
            <person name="Pangilinan J."/>
            <person name="Riley R."/>
            <person name="Labutti K."/>
            <person name="Andreopoulos B."/>
            <person name="Lipzen A."/>
            <person name="Chen C."/>
            <person name="Yanf M."/>
            <person name="Daum C."/>
            <person name="Ng V."/>
            <person name="Clum A."/>
            <person name="Steindorff A."/>
            <person name="Ohm R."/>
            <person name="Martin F."/>
            <person name="Silar P."/>
            <person name="Natvig D."/>
            <person name="Lalanne C."/>
            <person name="Gautier V."/>
            <person name="Ament-Velasquez S.L."/>
            <person name="Kruys A."/>
            <person name="Hutchinson M.I."/>
            <person name="Powell A.J."/>
            <person name="Barry K."/>
            <person name="Miller A.N."/>
            <person name="Grigoriev I.V."/>
            <person name="Debuchy R."/>
            <person name="Gladieux P."/>
            <person name="Thoren M.H."/>
            <person name="Johannesson H."/>
        </authorList>
    </citation>
    <scope>NUCLEOTIDE SEQUENCE</scope>
    <source>
        <strain evidence="1">SMH4131-1</strain>
    </source>
</reference>